<gene>
    <name evidence="3" type="ORF">ATL45_2882</name>
    <name evidence="4" type="ORF">SAMN05421805_103498</name>
</gene>
<feature type="transmembrane region" description="Helical" evidence="1">
    <location>
        <begin position="60"/>
        <end position="82"/>
    </location>
</feature>
<dbReference type="EMBL" id="FOUP01000003">
    <property type="protein sequence ID" value="SFN26767.1"/>
    <property type="molecule type" value="Genomic_DNA"/>
</dbReference>
<reference evidence="3 6" key="2">
    <citation type="submission" date="2018-10" db="EMBL/GenBank/DDBJ databases">
        <title>Sequencing the genomes of 1000 actinobacteria strains.</title>
        <authorList>
            <person name="Klenk H.-P."/>
        </authorList>
    </citation>
    <scope>NUCLEOTIDE SEQUENCE [LARGE SCALE GENOMIC DNA]</scope>
    <source>
        <strain evidence="3 6">DSM 45119</strain>
    </source>
</reference>
<dbReference type="AlphaFoldDB" id="A0A1I4XLR2"/>
<feature type="transmembrane region" description="Helical" evidence="1">
    <location>
        <begin position="126"/>
        <end position="142"/>
    </location>
</feature>
<evidence type="ECO:0000256" key="1">
    <source>
        <dbReference type="SAM" id="Phobius"/>
    </source>
</evidence>
<protein>
    <submittedName>
        <fullName evidence="3 4">Membrane protein YeiB</fullName>
    </submittedName>
</protein>
<feature type="transmembrane region" description="Helical" evidence="1">
    <location>
        <begin position="103"/>
        <end position="120"/>
    </location>
</feature>
<dbReference type="PANTHER" id="PTHR30590:SF2">
    <property type="entry name" value="INNER MEMBRANE PROTEIN"/>
    <property type="match status" value="1"/>
</dbReference>
<feature type="transmembrane region" description="Helical" evidence="1">
    <location>
        <begin position="249"/>
        <end position="266"/>
    </location>
</feature>
<dbReference type="EMBL" id="RBXX01000002">
    <property type="protein sequence ID" value="RKT84564.1"/>
    <property type="molecule type" value="Genomic_DNA"/>
</dbReference>
<feature type="transmembrane region" description="Helical" evidence="1">
    <location>
        <begin position="149"/>
        <end position="172"/>
    </location>
</feature>
<dbReference type="RefSeq" id="WP_093151199.1">
    <property type="nucleotide sequence ID" value="NZ_FOUP01000003.1"/>
</dbReference>
<sequence>MPTSTRGPVTTAERALAPDLARGLMLLLIVLSNAAFFLWSADYDGQYPAPTGPADSAVQFLQILVLDVRVYPLFAFLFGYGMTQLYRRQIAAGASERDATALLRRRSGWLLVFGFAHAALLLPSDVLGSYGVISFFLGWLFLRRTDKTLLTWSAVGTTLLALLLISGVVLAISTSGAPAESAPSSAAISGTGEENYLLAAVMRLAMWTVLVLLNTFGITAPVAMLLGIWAARRRILEEPHRHLPLLRRIAITGIALGWLGSLPAALDRIDVLPPVNELALMGMQWPTGLAGGIGYVALFGLLASRISPKAVVAISAVGKRSLSSYLTHSLLLGPVLAAWGLGLGAHLTSATMAAYAVGAWLVTVAAAHWLERRGIRGPAETALRRLVYRRPQ</sequence>
<feature type="transmembrane region" description="Helical" evidence="1">
    <location>
        <begin position="352"/>
        <end position="370"/>
    </location>
</feature>
<evidence type="ECO:0000313" key="6">
    <source>
        <dbReference type="Proteomes" id="UP000270697"/>
    </source>
</evidence>
<evidence type="ECO:0000313" key="5">
    <source>
        <dbReference type="Proteomes" id="UP000199398"/>
    </source>
</evidence>
<reference evidence="4 5" key="1">
    <citation type="submission" date="2016-10" db="EMBL/GenBank/DDBJ databases">
        <authorList>
            <person name="de Groot N.N."/>
        </authorList>
    </citation>
    <scope>NUCLEOTIDE SEQUENCE [LARGE SCALE GENOMIC DNA]</scope>
    <source>
        <strain evidence="4 5">CPCC 201259</strain>
    </source>
</reference>
<feature type="transmembrane region" description="Helical" evidence="1">
    <location>
        <begin position="286"/>
        <end position="304"/>
    </location>
</feature>
<dbReference type="InterPro" id="IPR007349">
    <property type="entry name" value="DUF418"/>
</dbReference>
<feature type="domain" description="DUF418" evidence="2">
    <location>
        <begin position="230"/>
        <end position="389"/>
    </location>
</feature>
<dbReference type="Proteomes" id="UP000199398">
    <property type="component" value="Unassembled WGS sequence"/>
</dbReference>
<keyword evidence="1" id="KW-0812">Transmembrane</keyword>
<name>A0A1I4XLR2_9PSEU</name>
<feature type="transmembrane region" description="Helical" evidence="1">
    <location>
        <begin position="204"/>
        <end position="229"/>
    </location>
</feature>
<dbReference type="PANTHER" id="PTHR30590">
    <property type="entry name" value="INNER MEMBRANE PROTEIN"/>
    <property type="match status" value="1"/>
</dbReference>
<evidence type="ECO:0000313" key="3">
    <source>
        <dbReference type="EMBL" id="RKT84564.1"/>
    </source>
</evidence>
<feature type="transmembrane region" description="Helical" evidence="1">
    <location>
        <begin position="20"/>
        <end position="40"/>
    </location>
</feature>
<dbReference type="OrthoDB" id="2388539at2"/>
<accession>A0A1I4XLR2</accession>
<keyword evidence="6" id="KW-1185">Reference proteome</keyword>
<keyword evidence="1" id="KW-1133">Transmembrane helix</keyword>
<organism evidence="4 5">
    <name type="scientific">Saccharopolyspora antimicrobica</name>
    <dbReference type="NCBI Taxonomy" id="455193"/>
    <lineage>
        <taxon>Bacteria</taxon>
        <taxon>Bacillati</taxon>
        <taxon>Actinomycetota</taxon>
        <taxon>Actinomycetes</taxon>
        <taxon>Pseudonocardiales</taxon>
        <taxon>Pseudonocardiaceae</taxon>
        <taxon>Saccharopolyspora</taxon>
    </lineage>
</organism>
<keyword evidence="1" id="KW-0472">Membrane</keyword>
<dbReference type="InterPro" id="IPR052529">
    <property type="entry name" value="Bact_Transport_Assoc"/>
</dbReference>
<dbReference type="STRING" id="455193.SAMN05421805_103498"/>
<evidence type="ECO:0000313" key="4">
    <source>
        <dbReference type="EMBL" id="SFN26767.1"/>
    </source>
</evidence>
<feature type="transmembrane region" description="Helical" evidence="1">
    <location>
        <begin position="325"/>
        <end position="346"/>
    </location>
</feature>
<evidence type="ECO:0000259" key="2">
    <source>
        <dbReference type="Pfam" id="PF04235"/>
    </source>
</evidence>
<dbReference type="Pfam" id="PF04235">
    <property type="entry name" value="DUF418"/>
    <property type="match status" value="1"/>
</dbReference>
<dbReference type="Proteomes" id="UP000270697">
    <property type="component" value="Unassembled WGS sequence"/>
</dbReference>
<proteinExistence type="predicted"/>